<sequence>MNSFATPYTPLECLLLFQSLAAYGTEDQDFTRISDLLTNNPLIKDGPTYDAQRLSSDALQQLYLQLLRDELKAKEQDGREEGGQATSKKRKLQSPPLPTFKDAQQHKDKLPLLVDRLYARYRDYMVRAIQEDEKRYAEVQGDIGEIERGEWDERILRDDQALSTRPSTVPTEDARPKTNGALTEALPQETRATVEDPQPELVEEPIQPRAPVSQTEKHAEPPTITDTGKSPEGPQSLPKIPDPHPIENEPQPTNVPRPANGGPHGPSPLQTEPQQPWKWEPSYNPPNPVAAHPSGVPYQFNPSQPPLPHAYPAPPRGSFSTPNSVSVPQPHIPSSPINTPHPHTQGVLLPPPNGIGRSPTTPGMPLDALADIAGQQFRAPSTTPMPQQYGPLPGHYPPPYPPQSRPIPGNGTPQWTQSYIPPFPGQSPQFPYSPTQRPPFPPRPDLIQPENRQYTSPYNGNQGPRPPVPGQIQTPRPRPSLPHTPFSQGGVLSVTGSGTKWTPRASGASPGVTVALDPPPMEPLSPVLRPKAHPETLRKSKKKQIKKSDQPKPGKAPKRGVQRTRAGSTASSVIAGSYRSQSVMSHADEDELSLDNDVPSRHVKEEVATPLGIDDAGDTTADESSTLPRMPSRSGPSPRHSTKRKRASSLPIEARSAGPPGHVMWTKAFPKISASALESISGHRNASTFAAPVKERDAPGYTNIILRPQDLKSIRNAITQGSRAAIAAAPDDMNPNASNIWLPISEDLVPPKGIINYAQLEKELMRMFANAVMFNADPDRGFGKSWQGIGKGKGDIVGYEIDEDGVIKDTKAMFTDVEKVVGSLRSAERRSEEMRESSMARGVGDDDEVDELAGDGDSHAGNAGSVAKRRRKA</sequence>
<feature type="region of interest" description="Disordered" evidence="3">
    <location>
        <begin position="157"/>
        <end position="662"/>
    </location>
</feature>
<name>A0A2J6S540_HYAVF</name>
<evidence type="ECO:0000259" key="4">
    <source>
        <dbReference type="PROSITE" id="PS50014"/>
    </source>
</evidence>
<feature type="compositionally biased region" description="Polar residues" evidence="3">
    <location>
        <begin position="161"/>
        <end position="170"/>
    </location>
</feature>
<dbReference type="PROSITE" id="PS50014">
    <property type="entry name" value="BROMODOMAIN_2"/>
    <property type="match status" value="1"/>
</dbReference>
<evidence type="ECO:0000256" key="2">
    <source>
        <dbReference type="PROSITE-ProRule" id="PRU00035"/>
    </source>
</evidence>
<keyword evidence="1 2" id="KW-0103">Bromodomain</keyword>
<feature type="region of interest" description="Disordered" evidence="3">
    <location>
        <begin position="825"/>
        <end position="873"/>
    </location>
</feature>
<dbReference type="Pfam" id="PF00439">
    <property type="entry name" value="Bromodomain"/>
    <property type="match status" value="1"/>
</dbReference>
<evidence type="ECO:0000256" key="1">
    <source>
        <dbReference type="ARBA" id="ARBA00023117"/>
    </source>
</evidence>
<dbReference type="SUPFAM" id="SSF47370">
    <property type="entry name" value="Bromodomain"/>
    <property type="match status" value="1"/>
</dbReference>
<feature type="compositionally biased region" description="Basic and acidic residues" evidence="3">
    <location>
        <begin position="598"/>
        <end position="607"/>
    </location>
</feature>
<evidence type="ECO:0000256" key="3">
    <source>
        <dbReference type="SAM" id="MobiDB-lite"/>
    </source>
</evidence>
<organism evidence="5 6">
    <name type="scientific">Hyaloscypha variabilis (strain UAMH 11265 / GT02V1 / F)</name>
    <name type="common">Meliniomyces variabilis</name>
    <dbReference type="NCBI Taxonomy" id="1149755"/>
    <lineage>
        <taxon>Eukaryota</taxon>
        <taxon>Fungi</taxon>
        <taxon>Dikarya</taxon>
        <taxon>Ascomycota</taxon>
        <taxon>Pezizomycotina</taxon>
        <taxon>Leotiomycetes</taxon>
        <taxon>Helotiales</taxon>
        <taxon>Hyaloscyphaceae</taxon>
        <taxon>Hyaloscypha</taxon>
        <taxon>Hyaloscypha variabilis</taxon>
    </lineage>
</organism>
<feature type="region of interest" description="Disordered" evidence="3">
    <location>
        <begin position="74"/>
        <end position="105"/>
    </location>
</feature>
<feature type="compositionally biased region" description="Polar residues" evidence="3">
    <location>
        <begin position="450"/>
        <end position="462"/>
    </location>
</feature>
<dbReference type="PANTHER" id="PTHR15398">
    <property type="entry name" value="BROMODOMAIN-CONTAINING PROTEIN 8"/>
    <property type="match status" value="1"/>
</dbReference>
<dbReference type="GO" id="GO:0006325">
    <property type="term" value="P:chromatin organization"/>
    <property type="evidence" value="ECO:0007669"/>
    <property type="project" value="UniProtKB-ARBA"/>
</dbReference>
<dbReference type="InterPro" id="IPR001487">
    <property type="entry name" value="Bromodomain"/>
</dbReference>
<accession>A0A2J6S540</accession>
<feature type="domain" description="Bromo" evidence="4">
    <location>
        <begin position="681"/>
        <end position="782"/>
    </location>
</feature>
<evidence type="ECO:0000313" key="5">
    <source>
        <dbReference type="EMBL" id="PMD45879.1"/>
    </source>
</evidence>
<feature type="compositionally biased region" description="Acidic residues" evidence="3">
    <location>
        <begin position="845"/>
        <end position="854"/>
    </location>
</feature>
<feature type="compositionally biased region" description="Pro residues" evidence="3">
    <location>
        <begin position="303"/>
        <end position="315"/>
    </location>
</feature>
<feature type="compositionally biased region" description="Polar residues" evidence="3">
    <location>
        <begin position="565"/>
        <end position="584"/>
    </location>
</feature>
<dbReference type="Proteomes" id="UP000235786">
    <property type="component" value="Unassembled WGS sequence"/>
</dbReference>
<proteinExistence type="predicted"/>
<reference evidence="5 6" key="1">
    <citation type="submission" date="2016-04" db="EMBL/GenBank/DDBJ databases">
        <title>A degradative enzymes factory behind the ericoid mycorrhizal symbiosis.</title>
        <authorList>
            <consortium name="DOE Joint Genome Institute"/>
            <person name="Martino E."/>
            <person name="Morin E."/>
            <person name="Grelet G."/>
            <person name="Kuo A."/>
            <person name="Kohler A."/>
            <person name="Daghino S."/>
            <person name="Barry K."/>
            <person name="Choi C."/>
            <person name="Cichocki N."/>
            <person name="Clum A."/>
            <person name="Copeland A."/>
            <person name="Hainaut M."/>
            <person name="Haridas S."/>
            <person name="Labutti K."/>
            <person name="Lindquist E."/>
            <person name="Lipzen A."/>
            <person name="Khouja H.-R."/>
            <person name="Murat C."/>
            <person name="Ohm R."/>
            <person name="Olson A."/>
            <person name="Spatafora J."/>
            <person name="Veneault-Fourrey C."/>
            <person name="Henrissat B."/>
            <person name="Grigoriev I."/>
            <person name="Martin F."/>
            <person name="Perotto S."/>
        </authorList>
    </citation>
    <scope>NUCLEOTIDE SEQUENCE [LARGE SCALE GENOMIC DNA]</scope>
    <source>
        <strain evidence="5 6">F</strain>
    </source>
</reference>
<dbReference type="OrthoDB" id="21449at2759"/>
<dbReference type="PANTHER" id="PTHR15398:SF4">
    <property type="entry name" value="BROMODOMAIN-CONTAINING PROTEIN 8 ISOFORM X1"/>
    <property type="match status" value="1"/>
</dbReference>
<dbReference type="AlphaFoldDB" id="A0A2J6S540"/>
<dbReference type="GO" id="GO:0035267">
    <property type="term" value="C:NuA4 histone acetyltransferase complex"/>
    <property type="evidence" value="ECO:0007669"/>
    <property type="project" value="TreeGrafter"/>
</dbReference>
<feature type="compositionally biased region" description="Basic and acidic residues" evidence="3">
    <location>
        <begin position="826"/>
        <end position="838"/>
    </location>
</feature>
<dbReference type="PRINTS" id="PR01217">
    <property type="entry name" value="PRICHEXTENSN"/>
</dbReference>
<dbReference type="STRING" id="1149755.A0A2J6S540"/>
<protein>
    <recommendedName>
        <fullName evidence="4">Bromo domain-containing protein</fullName>
    </recommendedName>
</protein>
<gene>
    <name evidence="5" type="ORF">L207DRAFT_552327</name>
</gene>
<feature type="compositionally biased region" description="Low complexity" evidence="3">
    <location>
        <begin position="628"/>
        <end position="639"/>
    </location>
</feature>
<feature type="compositionally biased region" description="Polar residues" evidence="3">
    <location>
        <begin position="318"/>
        <end position="327"/>
    </location>
</feature>
<evidence type="ECO:0000313" key="6">
    <source>
        <dbReference type="Proteomes" id="UP000235786"/>
    </source>
</evidence>
<feature type="compositionally biased region" description="Pro residues" evidence="3">
    <location>
        <begin position="394"/>
        <end position="405"/>
    </location>
</feature>
<dbReference type="InterPro" id="IPR036427">
    <property type="entry name" value="Bromodomain-like_sf"/>
</dbReference>
<dbReference type="Gene3D" id="1.20.920.10">
    <property type="entry name" value="Bromodomain-like"/>
    <property type="match status" value="1"/>
</dbReference>
<dbReference type="EMBL" id="KZ613940">
    <property type="protein sequence ID" value="PMD45879.1"/>
    <property type="molecule type" value="Genomic_DNA"/>
</dbReference>
<keyword evidence="6" id="KW-1185">Reference proteome</keyword>